<dbReference type="InterPro" id="IPR050680">
    <property type="entry name" value="YpeA/RimI_acetyltransf"/>
</dbReference>
<comment type="caution">
    <text evidence="4">The sequence shown here is derived from an EMBL/GenBank/DDBJ whole genome shotgun (WGS) entry which is preliminary data.</text>
</comment>
<evidence type="ECO:0000256" key="2">
    <source>
        <dbReference type="ARBA" id="ARBA00023315"/>
    </source>
</evidence>
<dbReference type="InterPro" id="IPR016181">
    <property type="entry name" value="Acyl_CoA_acyltransferase"/>
</dbReference>
<keyword evidence="5" id="KW-1185">Reference proteome</keyword>
<keyword evidence="1" id="KW-0808">Transferase</keyword>
<gene>
    <name evidence="4" type="ORF">WH297_12010</name>
</gene>
<evidence type="ECO:0000313" key="4">
    <source>
        <dbReference type="EMBL" id="MEJ5020455.1"/>
    </source>
</evidence>
<feature type="domain" description="N-acetyltransferase" evidence="3">
    <location>
        <begin position="67"/>
        <end position="195"/>
    </location>
</feature>
<reference evidence="4 5" key="1">
    <citation type="submission" date="2023-12" db="EMBL/GenBank/DDBJ databases">
        <title>Gut-associated functions are favored during microbiome assembly across C. elegans life.</title>
        <authorList>
            <person name="Zimmermann J."/>
        </authorList>
    </citation>
    <scope>NUCLEOTIDE SEQUENCE [LARGE SCALE GENOMIC DNA]</scope>
    <source>
        <strain evidence="4 5">MYb71</strain>
    </source>
</reference>
<evidence type="ECO:0000259" key="3">
    <source>
        <dbReference type="PROSITE" id="PS51186"/>
    </source>
</evidence>
<accession>A0ABU8PFU4</accession>
<dbReference type="SUPFAM" id="SSF55729">
    <property type="entry name" value="Acyl-CoA N-acyltransferases (Nat)"/>
    <property type="match status" value="1"/>
</dbReference>
<organism evidence="4 5">
    <name type="scientific">Ochrobactrum vermis</name>
    <dbReference type="NCBI Taxonomy" id="1827297"/>
    <lineage>
        <taxon>Bacteria</taxon>
        <taxon>Pseudomonadati</taxon>
        <taxon>Pseudomonadota</taxon>
        <taxon>Alphaproteobacteria</taxon>
        <taxon>Hyphomicrobiales</taxon>
        <taxon>Brucellaceae</taxon>
        <taxon>Brucella/Ochrobactrum group</taxon>
        <taxon>Ochrobactrum</taxon>
    </lineage>
</organism>
<name>A0ABU8PFU4_9HYPH</name>
<dbReference type="Proteomes" id="UP001375812">
    <property type="component" value="Unassembled WGS sequence"/>
</dbReference>
<dbReference type="PROSITE" id="PS51186">
    <property type="entry name" value="GNAT"/>
    <property type="match status" value="1"/>
</dbReference>
<evidence type="ECO:0000313" key="5">
    <source>
        <dbReference type="Proteomes" id="UP001375812"/>
    </source>
</evidence>
<dbReference type="Pfam" id="PF00583">
    <property type="entry name" value="Acetyltransf_1"/>
    <property type="match status" value="1"/>
</dbReference>
<dbReference type="PANTHER" id="PTHR43420">
    <property type="entry name" value="ACETYLTRANSFERASE"/>
    <property type="match status" value="1"/>
</dbReference>
<dbReference type="InterPro" id="IPR000182">
    <property type="entry name" value="GNAT_dom"/>
</dbReference>
<dbReference type="Gene3D" id="3.40.630.30">
    <property type="match status" value="1"/>
</dbReference>
<sequence>MLDQDNTNDGLVRLSFHSLSNKSAECDTIPVHIMKGTFMLQLRPMREDEFSTYLGYFIPDYAVEVASSYRLSDAAALEQVKREMASDLPDGVNTSDQILLCLIDPASGPEKLLGYLWYKQDPAKHVAFIMDFYIFPSFQGKGYGKLALATLEMDLKRKGFRQIKLRVAADNVRARHVYDATGFHVTGVNMNKSLT</sequence>
<dbReference type="RefSeq" id="WP_286153188.1">
    <property type="nucleotide sequence ID" value="NZ_JBBGZH010000001.1"/>
</dbReference>
<proteinExistence type="predicted"/>
<evidence type="ECO:0000256" key="1">
    <source>
        <dbReference type="ARBA" id="ARBA00022679"/>
    </source>
</evidence>
<dbReference type="EMBL" id="JBBGZH010000001">
    <property type="protein sequence ID" value="MEJ5020455.1"/>
    <property type="molecule type" value="Genomic_DNA"/>
</dbReference>
<protein>
    <submittedName>
        <fullName evidence="4">GNAT family N-acetyltransferase</fullName>
    </submittedName>
</protein>
<keyword evidence="2" id="KW-0012">Acyltransferase</keyword>
<dbReference type="CDD" id="cd04301">
    <property type="entry name" value="NAT_SF"/>
    <property type="match status" value="1"/>
</dbReference>
<dbReference type="PANTHER" id="PTHR43420:SF47">
    <property type="entry name" value="N-ACETYLTRANSFERASE DOMAIN-CONTAINING PROTEIN"/>
    <property type="match status" value="1"/>
</dbReference>